<accession>A0A1J9PE49</accession>
<dbReference type="EMBL" id="LGRN01000229">
    <property type="protein sequence ID" value="OJD14290.1"/>
    <property type="molecule type" value="Genomic_DNA"/>
</dbReference>
<evidence type="ECO:0000313" key="2">
    <source>
        <dbReference type="EMBL" id="OJD14290.1"/>
    </source>
</evidence>
<proteinExistence type="predicted"/>
<dbReference type="VEuPathDB" id="FungiDB:AJ78_05339"/>
<name>A0A1J9PE49_9EURO</name>
<gene>
    <name evidence="2" type="ORF">AJ78_05339</name>
</gene>
<sequence>MASAKAPAKDNAQENVSLYFNRPPTPEPPLFDVGEHIRELDKSLDPNDPSYEHEYLHANMQVSTSLHIAIG</sequence>
<protein>
    <submittedName>
        <fullName evidence="2">Uncharacterized protein</fullName>
    </submittedName>
</protein>
<feature type="region of interest" description="Disordered" evidence="1">
    <location>
        <begin position="1"/>
        <end position="28"/>
    </location>
</feature>
<comment type="caution">
    <text evidence="2">The sequence shown here is derived from an EMBL/GenBank/DDBJ whole genome shotgun (WGS) entry which is preliminary data.</text>
</comment>
<dbReference type="AlphaFoldDB" id="A0A1J9PE49"/>
<keyword evidence="3" id="KW-1185">Reference proteome</keyword>
<evidence type="ECO:0000256" key="1">
    <source>
        <dbReference type="SAM" id="MobiDB-lite"/>
    </source>
</evidence>
<organism evidence="2 3">
    <name type="scientific">Emergomyces pasteurianus Ep9510</name>
    <dbReference type="NCBI Taxonomy" id="1447872"/>
    <lineage>
        <taxon>Eukaryota</taxon>
        <taxon>Fungi</taxon>
        <taxon>Dikarya</taxon>
        <taxon>Ascomycota</taxon>
        <taxon>Pezizomycotina</taxon>
        <taxon>Eurotiomycetes</taxon>
        <taxon>Eurotiomycetidae</taxon>
        <taxon>Onygenales</taxon>
        <taxon>Ajellomycetaceae</taxon>
        <taxon>Emergomyces</taxon>
    </lineage>
</organism>
<dbReference type="Proteomes" id="UP000182235">
    <property type="component" value="Unassembled WGS sequence"/>
</dbReference>
<reference evidence="2 3" key="1">
    <citation type="submission" date="2015-07" db="EMBL/GenBank/DDBJ databases">
        <title>Emmonsia species relationships and genome sequence.</title>
        <authorList>
            <consortium name="The Broad Institute Genomics Platform"/>
            <person name="Cuomo C.A."/>
            <person name="Munoz J.F."/>
            <person name="Imamovic A."/>
            <person name="Priest M.E."/>
            <person name="Young S."/>
            <person name="Clay O.K."/>
            <person name="McEwen J.G."/>
        </authorList>
    </citation>
    <scope>NUCLEOTIDE SEQUENCE [LARGE SCALE GENOMIC DNA]</scope>
    <source>
        <strain evidence="2 3">UAMH 9510</strain>
    </source>
</reference>
<evidence type="ECO:0000313" key="3">
    <source>
        <dbReference type="Proteomes" id="UP000182235"/>
    </source>
</evidence>